<gene>
    <name evidence="4" type="ORF">BECKFW1821A_GA0114235_10231</name>
</gene>
<accession>A0A450SAZ1</accession>
<evidence type="ECO:0000313" key="4">
    <source>
        <dbReference type="EMBL" id="VFJ49366.1"/>
    </source>
</evidence>
<keyword evidence="1" id="KW-0547">Nucleotide-binding</keyword>
<sequence length="336" mass="38429">MNDRLDALRAWLTETLPGESFELTAASGDASFRRYFRVSRMTGERLIIMDAPPTHEDSRHFVHVAGLLRETGVNVPEILATDFEQGFLLLNDLGTVHYLDSLDEHRVGQLYGDAMDALVAIQARASGDGILEYSDELLHEEMRLFRDWFLEHHLGIGITDAMEETLDNTFDFLKRVAAEQPRVFVHRDYHSRNLMVRDHHNPGILDFQDAVWGPITYDLVSLLKDVYISWPKARVEEWALGYRDLVIARGIQVDVDAPTWLRWFDLMGAQRHLKIAGIFARLYHRDGKPGYLPNIPLTLDYLRSACERYPELAALGALSDDLDIQARTRDLNASLL</sequence>
<dbReference type="Gene3D" id="3.90.1200.10">
    <property type="match status" value="1"/>
</dbReference>
<dbReference type="PANTHER" id="PTHR33540">
    <property type="entry name" value="TRNA THREONYLCARBAMOYLADENOSINE BIOSYNTHESIS PROTEIN TSAE"/>
    <property type="match status" value="1"/>
</dbReference>
<evidence type="ECO:0000256" key="2">
    <source>
        <dbReference type="ARBA" id="ARBA00022840"/>
    </source>
</evidence>
<reference evidence="4" key="1">
    <citation type="submission" date="2019-02" db="EMBL/GenBank/DDBJ databases">
        <authorList>
            <person name="Gruber-Vodicka R. H."/>
            <person name="Seah K. B. B."/>
        </authorList>
    </citation>
    <scope>NUCLEOTIDE SEQUENCE</scope>
    <source>
        <strain evidence="4">BECK_BZ15</strain>
    </source>
</reference>
<dbReference type="AlphaFoldDB" id="A0A450SAZ1"/>
<dbReference type="EMBL" id="CAADEW010000023">
    <property type="protein sequence ID" value="VFJ49366.1"/>
    <property type="molecule type" value="Genomic_DNA"/>
</dbReference>
<name>A0A450SAZ1_9GAMM</name>
<dbReference type="Gene3D" id="3.30.200.20">
    <property type="entry name" value="Phosphorylase Kinase, domain 1"/>
    <property type="match status" value="1"/>
</dbReference>
<dbReference type="PANTHER" id="PTHR33540:SF1">
    <property type="entry name" value="N-ACETYLMURAMATE_N-ACETYLGLUCOSAMINE KINASE"/>
    <property type="match status" value="1"/>
</dbReference>
<protein>
    <recommendedName>
        <fullName evidence="3">Aminoglycoside phosphotransferase domain-containing protein</fullName>
    </recommendedName>
</protein>
<dbReference type="InterPro" id="IPR002575">
    <property type="entry name" value="Aminoglycoside_PTrfase"/>
</dbReference>
<dbReference type="Pfam" id="PF01636">
    <property type="entry name" value="APH"/>
    <property type="match status" value="1"/>
</dbReference>
<dbReference type="InterPro" id="IPR011009">
    <property type="entry name" value="Kinase-like_dom_sf"/>
</dbReference>
<organism evidence="4">
    <name type="scientific">Candidatus Kentrum sp. FW</name>
    <dbReference type="NCBI Taxonomy" id="2126338"/>
    <lineage>
        <taxon>Bacteria</taxon>
        <taxon>Pseudomonadati</taxon>
        <taxon>Pseudomonadota</taxon>
        <taxon>Gammaproteobacteria</taxon>
        <taxon>Candidatus Kentrum</taxon>
    </lineage>
</organism>
<dbReference type="GO" id="GO:0005524">
    <property type="term" value="F:ATP binding"/>
    <property type="evidence" value="ECO:0007669"/>
    <property type="project" value="UniProtKB-KW"/>
</dbReference>
<dbReference type="SUPFAM" id="SSF56112">
    <property type="entry name" value="Protein kinase-like (PK-like)"/>
    <property type="match status" value="1"/>
</dbReference>
<feature type="domain" description="Aminoglycoside phosphotransferase" evidence="3">
    <location>
        <begin position="23"/>
        <end position="243"/>
    </location>
</feature>
<evidence type="ECO:0000259" key="3">
    <source>
        <dbReference type="Pfam" id="PF01636"/>
    </source>
</evidence>
<keyword evidence="2" id="KW-0067">ATP-binding</keyword>
<evidence type="ECO:0000256" key="1">
    <source>
        <dbReference type="ARBA" id="ARBA00022741"/>
    </source>
</evidence>
<proteinExistence type="predicted"/>